<protein>
    <submittedName>
        <fullName evidence="5">Uncharacterized protein LOC105852910</fullName>
    </submittedName>
</protein>
<dbReference type="Gene3D" id="3.30.40.10">
    <property type="entry name" value="Zinc/RING finger domain, C3HC4 (zinc finger)"/>
    <property type="match status" value="1"/>
</dbReference>
<dbReference type="GeneID" id="105852910"/>
<sequence>MASTPTYHRNEETEFLIQNEGTIASRLRSSFKVEDVKTYQTTREIEGKPSRLSKHKKEKGISNSLTEKMGELPTEMVSKKSSDSTPKIKRVEELKDLASSKNEVVIKGKVSQLNSKKQAELGKIESSVVKTDGSFPYNDEKGKEIEKAKLSEKHDNKKSINERPVFYIRWKGLENTSACWKCALCEKDMAYLANEEEPEHSNQLEENDQLQYYLFSSHRREELRTLLPEAAVLPCSHVFHGSCLSELQLTNLTDPSCPLCDMS</sequence>
<name>A0A1S3EJT1_CICAR</name>
<evidence type="ECO:0000259" key="3">
    <source>
        <dbReference type="PROSITE" id="PS50089"/>
    </source>
</evidence>
<evidence type="ECO:0000256" key="2">
    <source>
        <dbReference type="SAM" id="MobiDB-lite"/>
    </source>
</evidence>
<gene>
    <name evidence="5" type="primary">LOC105852910</name>
</gene>
<keyword evidence="4" id="KW-1185">Reference proteome</keyword>
<dbReference type="RefSeq" id="XP_012575206.1">
    <property type="nucleotide sequence ID" value="XM_012719752.2"/>
</dbReference>
<dbReference type="SMART" id="SM00184">
    <property type="entry name" value="RING"/>
    <property type="match status" value="1"/>
</dbReference>
<dbReference type="GO" id="GO:0008270">
    <property type="term" value="F:zinc ion binding"/>
    <property type="evidence" value="ECO:0007669"/>
    <property type="project" value="UniProtKB-KW"/>
</dbReference>
<evidence type="ECO:0000313" key="4">
    <source>
        <dbReference type="Proteomes" id="UP000087171"/>
    </source>
</evidence>
<keyword evidence="1" id="KW-0863">Zinc-finger</keyword>
<feature type="domain" description="RING-type" evidence="3">
    <location>
        <begin position="182"/>
        <end position="261"/>
    </location>
</feature>
<organism evidence="4 5">
    <name type="scientific">Cicer arietinum</name>
    <name type="common">Chickpea</name>
    <name type="synonym">Garbanzo</name>
    <dbReference type="NCBI Taxonomy" id="3827"/>
    <lineage>
        <taxon>Eukaryota</taxon>
        <taxon>Viridiplantae</taxon>
        <taxon>Streptophyta</taxon>
        <taxon>Embryophyta</taxon>
        <taxon>Tracheophyta</taxon>
        <taxon>Spermatophyta</taxon>
        <taxon>Magnoliopsida</taxon>
        <taxon>eudicotyledons</taxon>
        <taxon>Gunneridae</taxon>
        <taxon>Pentapetalae</taxon>
        <taxon>rosids</taxon>
        <taxon>fabids</taxon>
        <taxon>Fabales</taxon>
        <taxon>Fabaceae</taxon>
        <taxon>Papilionoideae</taxon>
        <taxon>50 kb inversion clade</taxon>
        <taxon>NPAAA clade</taxon>
        <taxon>Hologalegina</taxon>
        <taxon>IRL clade</taxon>
        <taxon>Cicereae</taxon>
        <taxon>Cicer</taxon>
    </lineage>
</organism>
<dbReference type="AlphaFoldDB" id="A0A1S3EJT1"/>
<keyword evidence="1" id="KW-0862">Zinc</keyword>
<feature type="region of interest" description="Disordered" evidence="2">
    <location>
        <begin position="41"/>
        <end position="86"/>
    </location>
</feature>
<dbReference type="InterPro" id="IPR013083">
    <property type="entry name" value="Znf_RING/FYVE/PHD"/>
</dbReference>
<dbReference type="PROSITE" id="PS50089">
    <property type="entry name" value="ZF_RING_2"/>
    <property type="match status" value="1"/>
</dbReference>
<dbReference type="Pfam" id="PF13639">
    <property type="entry name" value="zf-RING_2"/>
    <property type="match status" value="1"/>
</dbReference>
<dbReference type="PANTHER" id="PTHR31150">
    <property type="entry name" value="EXPRESSED PROTEIN"/>
    <property type="match status" value="1"/>
</dbReference>
<dbReference type="SUPFAM" id="SSF57850">
    <property type="entry name" value="RING/U-box"/>
    <property type="match status" value="1"/>
</dbReference>
<reference evidence="5" key="1">
    <citation type="submission" date="2025-08" db="UniProtKB">
        <authorList>
            <consortium name="RefSeq"/>
        </authorList>
    </citation>
    <scope>IDENTIFICATION</scope>
    <source>
        <tissue evidence="5">Etiolated seedlings</tissue>
    </source>
</reference>
<dbReference type="OrthoDB" id="1887047at2759"/>
<dbReference type="InterPro" id="IPR001841">
    <property type="entry name" value="Znf_RING"/>
</dbReference>
<keyword evidence="1" id="KW-0479">Metal-binding</keyword>
<dbReference type="PANTHER" id="PTHR31150:SF6">
    <property type="entry name" value="ZINC ION BINDING PROTEIN"/>
    <property type="match status" value="1"/>
</dbReference>
<dbReference type="KEGG" id="cam:105852910"/>
<dbReference type="Proteomes" id="UP000087171">
    <property type="component" value="Unplaced"/>
</dbReference>
<evidence type="ECO:0000313" key="5">
    <source>
        <dbReference type="RefSeq" id="XP_012575206.1"/>
    </source>
</evidence>
<proteinExistence type="predicted"/>
<evidence type="ECO:0000256" key="1">
    <source>
        <dbReference type="PROSITE-ProRule" id="PRU00175"/>
    </source>
</evidence>
<accession>A0A1S3EJT1</accession>